<dbReference type="EMBL" id="ML208533">
    <property type="protein sequence ID" value="TFK63239.1"/>
    <property type="molecule type" value="Genomic_DNA"/>
</dbReference>
<keyword evidence="2" id="KW-1185">Reference proteome</keyword>
<accession>A0ACD3ACV9</accession>
<reference evidence="1 2" key="1">
    <citation type="journal article" date="2019" name="Nat. Ecol. Evol.">
        <title>Megaphylogeny resolves global patterns of mushroom evolution.</title>
        <authorList>
            <person name="Varga T."/>
            <person name="Krizsan K."/>
            <person name="Foldi C."/>
            <person name="Dima B."/>
            <person name="Sanchez-Garcia M."/>
            <person name="Sanchez-Ramirez S."/>
            <person name="Szollosi G.J."/>
            <person name="Szarkandi J.G."/>
            <person name="Papp V."/>
            <person name="Albert L."/>
            <person name="Andreopoulos W."/>
            <person name="Angelini C."/>
            <person name="Antonin V."/>
            <person name="Barry K.W."/>
            <person name="Bougher N.L."/>
            <person name="Buchanan P."/>
            <person name="Buyck B."/>
            <person name="Bense V."/>
            <person name="Catcheside P."/>
            <person name="Chovatia M."/>
            <person name="Cooper J."/>
            <person name="Damon W."/>
            <person name="Desjardin D."/>
            <person name="Finy P."/>
            <person name="Geml J."/>
            <person name="Haridas S."/>
            <person name="Hughes K."/>
            <person name="Justo A."/>
            <person name="Karasinski D."/>
            <person name="Kautmanova I."/>
            <person name="Kiss B."/>
            <person name="Kocsube S."/>
            <person name="Kotiranta H."/>
            <person name="LaButti K.M."/>
            <person name="Lechner B.E."/>
            <person name="Liimatainen K."/>
            <person name="Lipzen A."/>
            <person name="Lukacs Z."/>
            <person name="Mihaltcheva S."/>
            <person name="Morgado L.N."/>
            <person name="Niskanen T."/>
            <person name="Noordeloos M.E."/>
            <person name="Ohm R.A."/>
            <person name="Ortiz-Santana B."/>
            <person name="Ovrebo C."/>
            <person name="Racz N."/>
            <person name="Riley R."/>
            <person name="Savchenko A."/>
            <person name="Shiryaev A."/>
            <person name="Soop K."/>
            <person name="Spirin V."/>
            <person name="Szebenyi C."/>
            <person name="Tomsovsky M."/>
            <person name="Tulloss R.E."/>
            <person name="Uehling J."/>
            <person name="Grigoriev I.V."/>
            <person name="Vagvolgyi C."/>
            <person name="Papp T."/>
            <person name="Martin F.M."/>
            <person name="Miettinen O."/>
            <person name="Hibbett D.S."/>
            <person name="Nagy L.G."/>
        </authorList>
    </citation>
    <scope>NUCLEOTIDE SEQUENCE [LARGE SCALE GENOMIC DNA]</scope>
    <source>
        <strain evidence="1 2">NL-1719</strain>
    </source>
</reference>
<dbReference type="Proteomes" id="UP000308600">
    <property type="component" value="Unassembled WGS sequence"/>
</dbReference>
<organism evidence="1 2">
    <name type="scientific">Pluteus cervinus</name>
    <dbReference type="NCBI Taxonomy" id="181527"/>
    <lineage>
        <taxon>Eukaryota</taxon>
        <taxon>Fungi</taxon>
        <taxon>Dikarya</taxon>
        <taxon>Basidiomycota</taxon>
        <taxon>Agaricomycotina</taxon>
        <taxon>Agaricomycetes</taxon>
        <taxon>Agaricomycetidae</taxon>
        <taxon>Agaricales</taxon>
        <taxon>Pluteineae</taxon>
        <taxon>Pluteaceae</taxon>
        <taxon>Pluteus</taxon>
    </lineage>
</organism>
<protein>
    <submittedName>
        <fullName evidence="1">Uncharacterized protein</fullName>
    </submittedName>
</protein>
<proteinExistence type="predicted"/>
<gene>
    <name evidence="1" type="ORF">BDN72DRAFT_847815</name>
</gene>
<name>A0ACD3ACV9_9AGAR</name>
<sequence length="293" mass="33964">MSRFRTAKDLAIILGLVEGTSLHAPGPIRDEHQRLNRLEDCFVSYFLGFDGTTYQRELVCAEFAAHYLPALIDRYIDAPTLNASGPAPLEQRAYEMFNASLYMLLQLYPIPYFSKYFRSQAPIAARGKTLMRVLVDRIVSYGPLLDQKKEELPEDDFDDLYCLPLLDALKLLSICLRFFTKHQEPIPLEARNNLTRYLIKWRHQSWMIDVQYSSEDAYDDLRGKSRIPTAVIEAARRQLKAREKCAFPKCEVKENLRACTRCSIVAYCSEAHQRADWNGTRFPHKPTCFETEY</sequence>
<evidence type="ECO:0000313" key="2">
    <source>
        <dbReference type="Proteomes" id="UP000308600"/>
    </source>
</evidence>
<evidence type="ECO:0000313" key="1">
    <source>
        <dbReference type="EMBL" id="TFK63239.1"/>
    </source>
</evidence>